<feature type="compositionally biased region" description="Low complexity" evidence="1">
    <location>
        <begin position="134"/>
        <end position="145"/>
    </location>
</feature>
<evidence type="ECO:0000313" key="2">
    <source>
        <dbReference type="EMBL" id="GFO95776.1"/>
    </source>
</evidence>
<reference evidence="2" key="1">
    <citation type="submission" date="2020-06" db="EMBL/GenBank/DDBJ databases">
        <title>Characterization of fructooligosaccharide metabolism and fructooligosaccharide-degrading enzymes in human commensal butyrate producers.</title>
        <authorList>
            <person name="Tanno H."/>
            <person name="Fujii T."/>
            <person name="Hirano K."/>
            <person name="Maeno S."/>
            <person name="Tonozuka T."/>
            <person name="Sakamoto M."/>
            <person name="Ohkuma M."/>
            <person name="Tochio T."/>
            <person name="Endo A."/>
        </authorList>
    </citation>
    <scope>NUCLEOTIDE SEQUENCE</scope>
    <source>
        <strain evidence="2">JCM 31265</strain>
    </source>
</reference>
<accession>A0AAI9NZU7</accession>
<feature type="region of interest" description="Disordered" evidence="1">
    <location>
        <begin position="167"/>
        <end position="189"/>
    </location>
</feature>
<dbReference type="InterPro" id="IPR008160">
    <property type="entry name" value="Collagen"/>
</dbReference>
<comment type="caution">
    <text evidence="2">The sequence shown here is derived from an EMBL/GenBank/DDBJ whole genome shotgun (WGS) entry which is preliminary data.</text>
</comment>
<dbReference type="GO" id="GO:0005615">
    <property type="term" value="C:extracellular space"/>
    <property type="evidence" value="ECO:0007669"/>
    <property type="project" value="TreeGrafter"/>
</dbReference>
<gene>
    <name evidence="2" type="ORF">COEU31_28220</name>
</gene>
<protein>
    <recommendedName>
        <fullName evidence="4">Collagen triple helix repeat (20 copies)</fullName>
    </recommendedName>
</protein>
<feature type="compositionally biased region" description="Low complexity" evidence="1">
    <location>
        <begin position="176"/>
        <end position="189"/>
    </location>
</feature>
<organism evidence="2 3">
    <name type="scientific">Coprococcus eutactus</name>
    <dbReference type="NCBI Taxonomy" id="33043"/>
    <lineage>
        <taxon>Bacteria</taxon>
        <taxon>Bacillati</taxon>
        <taxon>Bacillota</taxon>
        <taxon>Clostridia</taxon>
        <taxon>Lachnospirales</taxon>
        <taxon>Lachnospiraceae</taxon>
        <taxon>Coprococcus</taxon>
    </lineage>
</organism>
<name>A0AAI9NZU7_9FIRM</name>
<evidence type="ECO:0000313" key="3">
    <source>
        <dbReference type="Proteomes" id="UP000660047"/>
    </source>
</evidence>
<evidence type="ECO:0008006" key="4">
    <source>
        <dbReference type="Google" id="ProtNLM"/>
    </source>
</evidence>
<dbReference type="PANTHER" id="PTHR24023:SF1082">
    <property type="entry name" value="COLLAGEN TRIPLE HELIX REPEAT"/>
    <property type="match status" value="1"/>
</dbReference>
<dbReference type="EMBL" id="BLYL01000034">
    <property type="protein sequence ID" value="GFO95776.1"/>
    <property type="molecule type" value="Genomic_DNA"/>
</dbReference>
<dbReference type="PANTHER" id="PTHR24023">
    <property type="entry name" value="COLLAGEN ALPHA"/>
    <property type="match status" value="1"/>
</dbReference>
<feature type="region of interest" description="Disordered" evidence="1">
    <location>
        <begin position="243"/>
        <end position="278"/>
    </location>
</feature>
<dbReference type="Gene3D" id="1.20.5.320">
    <property type="entry name" value="6-Phosphogluconate Dehydrogenase, domain 3"/>
    <property type="match status" value="2"/>
</dbReference>
<evidence type="ECO:0000256" key="1">
    <source>
        <dbReference type="SAM" id="MobiDB-lite"/>
    </source>
</evidence>
<dbReference type="AlphaFoldDB" id="A0AAI9NZU7"/>
<dbReference type="Proteomes" id="UP000660047">
    <property type="component" value="Unassembled WGS sequence"/>
</dbReference>
<feature type="region of interest" description="Disordered" evidence="1">
    <location>
        <begin position="125"/>
        <end position="149"/>
    </location>
</feature>
<dbReference type="InterPro" id="IPR050149">
    <property type="entry name" value="Collagen_superfamily"/>
</dbReference>
<proteinExistence type="predicted"/>
<dbReference type="GO" id="GO:0031012">
    <property type="term" value="C:extracellular matrix"/>
    <property type="evidence" value="ECO:0007669"/>
    <property type="project" value="TreeGrafter"/>
</dbReference>
<sequence>MATIKAADQVTVLDVSDAYNVVLSSEAYTFLGDTQGAAAGSKCTTDAAAYCGNNMCSVVTVDAKAIVCPTGVTAAVSNSGTSKVTITFTLTAKLTTACEATIPVVVDGVTINKKFSFAVAKTGATGAKGDKGDQGVQGPQGPQGVSPTVSVTKANGVTTITITDKDGTHTQTVKDGTNGTPGTPGTNGKTPYFHVKYSNDGGKTFTSNSGEDVGMYIGTCTDYNPADPATVGAYTWARIKGETGAKGDKGATGETGPQGEKGATGATGPQGPQGNAGADALTLTITSSAGIIFKNNTGSTVLTAHVFKGSAEQTISSTGVVSGIGTVKWYAGGVYQKSSNTYAVGAGDVPNSLAITCQLEA</sequence>
<dbReference type="Pfam" id="PF01391">
    <property type="entry name" value="Collagen"/>
    <property type="match status" value="1"/>
</dbReference>
<dbReference type="RefSeq" id="WP_055222266.1">
    <property type="nucleotide sequence ID" value="NZ_BLYL01000034.1"/>
</dbReference>